<feature type="compositionally biased region" description="Polar residues" evidence="1">
    <location>
        <begin position="61"/>
        <end position="80"/>
    </location>
</feature>
<proteinExistence type="predicted"/>
<keyword evidence="2" id="KW-0472">Membrane</keyword>
<evidence type="ECO:0000256" key="2">
    <source>
        <dbReference type="SAM" id="Phobius"/>
    </source>
</evidence>
<comment type="caution">
    <text evidence="3">The sequence shown here is derived from an EMBL/GenBank/DDBJ whole genome shotgun (WGS) entry which is preliminary data.</text>
</comment>
<keyword evidence="2" id="KW-1133">Transmembrane helix</keyword>
<accession>A0A8J5P6H0</accession>
<feature type="region of interest" description="Disordered" evidence="1">
    <location>
        <begin position="60"/>
        <end position="80"/>
    </location>
</feature>
<gene>
    <name evidence="3" type="ORF">Forpe1208_v003624</name>
</gene>
<evidence type="ECO:0000313" key="3">
    <source>
        <dbReference type="EMBL" id="KAG7419663.1"/>
    </source>
</evidence>
<protein>
    <submittedName>
        <fullName evidence="3">Uncharacterized protein</fullName>
    </submittedName>
</protein>
<sequence>MEVAEVESDKGGGGLTIGGIIGAVLGSIVIISIATYPSPKVLNQALEVTDFNIYVDGVDPVQSSDKNAASRGTSLPSTHTVRSIEPDVTFQLSRR</sequence>
<dbReference type="Proteomes" id="UP000694050">
    <property type="component" value="Unassembled WGS sequence"/>
</dbReference>
<evidence type="ECO:0000313" key="4">
    <source>
        <dbReference type="Proteomes" id="UP000694050"/>
    </source>
</evidence>
<reference evidence="3" key="1">
    <citation type="submission" date="2021-04" db="EMBL/GenBank/DDBJ databases">
        <title>First draft genome resource for Brassicaceae pathogens Fusarium oxysporum f. sp. raphani and Fusarium oxysporum f. sp. rapae.</title>
        <authorList>
            <person name="Asai S."/>
        </authorList>
    </citation>
    <scope>NUCLEOTIDE SEQUENCE</scope>
    <source>
        <strain evidence="3">Tf1208</strain>
    </source>
</reference>
<keyword evidence="2" id="KW-0812">Transmembrane</keyword>
<feature type="transmembrane region" description="Helical" evidence="2">
    <location>
        <begin position="15"/>
        <end position="36"/>
    </location>
</feature>
<dbReference type="EMBL" id="JAELUQ010000002">
    <property type="protein sequence ID" value="KAG7419663.1"/>
    <property type="molecule type" value="Genomic_DNA"/>
</dbReference>
<name>A0A8J5P6H0_FUSOX</name>
<dbReference type="AlphaFoldDB" id="A0A8J5P6H0"/>
<organism evidence="3 4">
    <name type="scientific">Fusarium oxysporum f. sp. rapae</name>
    <dbReference type="NCBI Taxonomy" id="485398"/>
    <lineage>
        <taxon>Eukaryota</taxon>
        <taxon>Fungi</taxon>
        <taxon>Dikarya</taxon>
        <taxon>Ascomycota</taxon>
        <taxon>Pezizomycotina</taxon>
        <taxon>Sordariomycetes</taxon>
        <taxon>Hypocreomycetidae</taxon>
        <taxon>Hypocreales</taxon>
        <taxon>Nectriaceae</taxon>
        <taxon>Fusarium</taxon>
        <taxon>Fusarium oxysporum species complex</taxon>
    </lineage>
</organism>
<evidence type="ECO:0000256" key="1">
    <source>
        <dbReference type="SAM" id="MobiDB-lite"/>
    </source>
</evidence>